<gene>
    <name evidence="15" type="ORF">EPUS_05845</name>
</gene>
<dbReference type="EC" id="2.4.1.-" evidence="13"/>
<feature type="transmembrane region" description="Helical" evidence="13">
    <location>
        <begin position="303"/>
        <end position="322"/>
    </location>
</feature>
<evidence type="ECO:0000256" key="9">
    <source>
        <dbReference type="ARBA" id="ARBA00022824"/>
    </source>
</evidence>
<dbReference type="GO" id="GO:1990529">
    <property type="term" value="C:glycosylphosphatidylinositol-mannosyltransferase I complex"/>
    <property type="evidence" value="ECO:0007669"/>
    <property type="project" value="TreeGrafter"/>
</dbReference>
<evidence type="ECO:0000256" key="11">
    <source>
        <dbReference type="ARBA" id="ARBA00023136"/>
    </source>
</evidence>
<dbReference type="UniPathway" id="UPA00196"/>
<evidence type="ECO:0000256" key="6">
    <source>
        <dbReference type="ARBA" id="ARBA00022676"/>
    </source>
</evidence>
<dbReference type="GO" id="GO:0004376">
    <property type="term" value="F:GPI mannosyltransferase activity"/>
    <property type="evidence" value="ECO:0007669"/>
    <property type="project" value="InterPro"/>
</dbReference>
<evidence type="ECO:0000313" key="15">
    <source>
        <dbReference type="EMBL" id="ERF76572.1"/>
    </source>
</evidence>
<keyword evidence="7 13" id="KW-0808">Transferase</keyword>
<dbReference type="eggNOG" id="KOG3893">
    <property type="taxonomic scope" value="Eukaryota"/>
</dbReference>
<feature type="region of interest" description="Disordered" evidence="14">
    <location>
        <begin position="456"/>
        <end position="531"/>
    </location>
</feature>
<feature type="compositionally biased region" description="Basic and acidic residues" evidence="14">
    <location>
        <begin position="476"/>
        <end position="492"/>
    </location>
</feature>
<evidence type="ECO:0000256" key="10">
    <source>
        <dbReference type="ARBA" id="ARBA00022989"/>
    </source>
</evidence>
<dbReference type="HOGENOM" id="CLU_024220_1_0_1"/>
<feature type="transmembrane region" description="Helical" evidence="13">
    <location>
        <begin position="95"/>
        <end position="117"/>
    </location>
</feature>
<evidence type="ECO:0000256" key="4">
    <source>
        <dbReference type="ARBA" id="ARBA00013797"/>
    </source>
</evidence>
<dbReference type="Proteomes" id="UP000019373">
    <property type="component" value="Unassembled WGS sequence"/>
</dbReference>
<evidence type="ECO:0000313" key="16">
    <source>
        <dbReference type="Proteomes" id="UP000019373"/>
    </source>
</evidence>
<comment type="function">
    <text evidence="12 13">Mannosyltransferase involved in glycosylphosphatidylinositol-anchor biosynthesis. Transfers the first alpha-1,4-mannose to GlcN-acyl-PI during GPI precursor assembly. Required for cell wall integrity.</text>
</comment>
<reference evidence="16" key="1">
    <citation type="journal article" date="2014" name="BMC Genomics">
        <title>Genome characteristics reveal the impact of lichenization on lichen-forming fungus Endocarpon pusillum Hedwig (Verrucariales, Ascomycota).</title>
        <authorList>
            <person name="Wang Y.-Y."/>
            <person name="Liu B."/>
            <person name="Zhang X.-Y."/>
            <person name="Zhou Q.-M."/>
            <person name="Zhang T."/>
            <person name="Li H."/>
            <person name="Yu Y.-F."/>
            <person name="Zhang X.-L."/>
            <person name="Hao X.-Y."/>
            <person name="Wang M."/>
            <person name="Wang L."/>
            <person name="Wei J.-C."/>
        </authorList>
    </citation>
    <scope>NUCLEOTIDE SEQUENCE [LARGE SCALE GENOMIC DNA]</scope>
    <source>
        <strain evidence="16">Z07020 / HMAS-L-300199</strain>
    </source>
</reference>
<evidence type="ECO:0000256" key="8">
    <source>
        <dbReference type="ARBA" id="ARBA00022692"/>
    </source>
</evidence>
<keyword evidence="8 13" id="KW-0812">Transmembrane</keyword>
<feature type="compositionally biased region" description="Acidic residues" evidence="14">
    <location>
        <begin position="464"/>
        <end position="475"/>
    </location>
</feature>
<evidence type="ECO:0000256" key="12">
    <source>
        <dbReference type="ARBA" id="ARBA00025399"/>
    </source>
</evidence>
<dbReference type="GO" id="GO:0051751">
    <property type="term" value="F:alpha-1,4-mannosyltransferase activity"/>
    <property type="evidence" value="ECO:0007669"/>
    <property type="project" value="InterPro"/>
</dbReference>
<sequence>MDLLSLLAPPKVTRSLLTSPSSLFSAALSLRIVLLLYGLYQDAHGPLKYTDIDYGVFTDAARYVSYGHSPYLRDTYRYTPLLAWILLPTTWEPQYIWFSFGKALFAVSDILAGWMIFVVLQKTGTSQMRALKYSSIWLLNPMVATISTRGSSEGLLCVMVMALLWATEMRHIALSGVLLGLAVHFKIYPFIYGVSILWSLESPAPITSRPAVKEETHTSILGTLSTFLNQDRLVFIFTSLATFSGLNISMFALYGTPFMQQTYLHHLTRIDHRHNFSPYNILLYLSSAKIVTTAHLSSLRFESLAFIPQLLLSTLLIPVSISKSSFPRAMLAQTFAFVTFNKVCTSQYFLWYLIFLPIYLPDSVLIRNPALGLGVLGAWVAGQAVWLWQGYKLEMLGESSFVPGLWSSSLLFFAVNCWILGIIISDHGPEDHGLGPAPEKGKDKVGTIYPREKTLKEEGVRGVEEDDSDEESDVEEIPREQTVEEMVREEMKRRRQDARTGVSSTASDRQQTDILLGEYMDDIRSLVPPNE</sequence>
<dbReference type="PANTHER" id="PTHR12886:SF0">
    <property type="entry name" value="GPI MANNOSYLTRANSFERASE 1"/>
    <property type="match status" value="1"/>
</dbReference>
<dbReference type="PANTHER" id="PTHR12886">
    <property type="entry name" value="PIG-M MANNOSYLTRANSFERASE"/>
    <property type="match status" value="1"/>
</dbReference>
<accession>U1GFZ4</accession>
<organism evidence="15 16">
    <name type="scientific">Endocarpon pusillum (strain Z07020 / HMAS-L-300199)</name>
    <name type="common">Lichen-forming fungus</name>
    <dbReference type="NCBI Taxonomy" id="1263415"/>
    <lineage>
        <taxon>Eukaryota</taxon>
        <taxon>Fungi</taxon>
        <taxon>Dikarya</taxon>
        <taxon>Ascomycota</taxon>
        <taxon>Pezizomycotina</taxon>
        <taxon>Eurotiomycetes</taxon>
        <taxon>Chaetothyriomycetidae</taxon>
        <taxon>Verrucariales</taxon>
        <taxon>Verrucariaceae</taxon>
        <taxon>Endocarpon</taxon>
    </lineage>
</organism>
<name>U1GFZ4_ENDPU</name>
<keyword evidence="5 13" id="KW-0337">GPI-anchor biosynthesis</keyword>
<keyword evidence="10 13" id="KW-1133">Transmembrane helix</keyword>
<dbReference type="GeneID" id="19240792"/>
<evidence type="ECO:0000256" key="13">
    <source>
        <dbReference type="RuleBase" id="RU365064"/>
    </source>
</evidence>
<feature type="transmembrane region" description="Helical" evidence="13">
    <location>
        <begin position="400"/>
        <end position="424"/>
    </location>
</feature>
<dbReference type="OrthoDB" id="1741594at2759"/>
<comment type="similarity">
    <text evidence="3 13">Belongs to the PIGM family.</text>
</comment>
<dbReference type="RefSeq" id="XP_007786096.1">
    <property type="nucleotide sequence ID" value="XM_007787906.1"/>
</dbReference>
<evidence type="ECO:0000256" key="5">
    <source>
        <dbReference type="ARBA" id="ARBA00022502"/>
    </source>
</evidence>
<evidence type="ECO:0000256" key="3">
    <source>
        <dbReference type="ARBA" id="ARBA00011071"/>
    </source>
</evidence>
<dbReference type="AlphaFoldDB" id="U1GFZ4"/>
<dbReference type="OMA" id="MLWFIGQ"/>
<evidence type="ECO:0000256" key="1">
    <source>
        <dbReference type="ARBA" id="ARBA00004477"/>
    </source>
</evidence>
<proteinExistence type="inferred from homology"/>
<dbReference type="InterPro" id="IPR007704">
    <property type="entry name" value="PIG-M"/>
</dbReference>
<feature type="transmembrane region" description="Helical" evidence="13">
    <location>
        <begin position="233"/>
        <end position="255"/>
    </location>
</feature>
<keyword evidence="6 13" id="KW-0328">Glycosyltransferase</keyword>
<keyword evidence="11 13" id="KW-0472">Membrane</keyword>
<evidence type="ECO:0000256" key="14">
    <source>
        <dbReference type="SAM" id="MobiDB-lite"/>
    </source>
</evidence>
<feature type="transmembrane region" description="Helical" evidence="13">
    <location>
        <begin position="334"/>
        <end position="358"/>
    </location>
</feature>
<keyword evidence="9 13" id="KW-0256">Endoplasmic reticulum</keyword>
<feature type="compositionally biased region" description="Polar residues" evidence="14">
    <location>
        <begin position="501"/>
        <end position="513"/>
    </location>
</feature>
<dbReference type="EMBL" id="KE720743">
    <property type="protein sequence ID" value="ERF76572.1"/>
    <property type="molecule type" value="Genomic_DNA"/>
</dbReference>
<dbReference type="GO" id="GO:0005789">
    <property type="term" value="C:endoplasmic reticulum membrane"/>
    <property type="evidence" value="ECO:0007669"/>
    <property type="project" value="UniProtKB-SubCell"/>
</dbReference>
<feature type="transmembrane region" description="Helical" evidence="13">
    <location>
        <begin position="370"/>
        <end position="388"/>
    </location>
</feature>
<comment type="pathway">
    <text evidence="2 13">Glycolipid biosynthesis; glycosylphosphatidylinositol-anchor biosynthesis.</text>
</comment>
<keyword evidence="16" id="KW-1185">Reference proteome</keyword>
<protein>
    <recommendedName>
        <fullName evidence="4 13">GPI mannosyltransferase 1</fullName>
        <ecNumber evidence="13">2.4.1.-</ecNumber>
    </recommendedName>
    <alternativeName>
        <fullName evidence="13">GPI mannosyltransferase I</fullName>
    </alternativeName>
</protein>
<evidence type="ECO:0000256" key="2">
    <source>
        <dbReference type="ARBA" id="ARBA00004687"/>
    </source>
</evidence>
<dbReference type="GO" id="GO:0006506">
    <property type="term" value="P:GPI anchor biosynthetic process"/>
    <property type="evidence" value="ECO:0007669"/>
    <property type="project" value="UniProtKB-UniPathway"/>
</dbReference>
<dbReference type="Pfam" id="PF05007">
    <property type="entry name" value="Mannosyl_trans"/>
    <property type="match status" value="1"/>
</dbReference>
<feature type="transmembrane region" description="Helical" evidence="13">
    <location>
        <begin position="177"/>
        <end position="200"/>
    </location>
</feature>
<evidence type="ECO:0000256" key="7">
    <source>
        <dbReference type="ARBA" id="ARBA00022679"/>
    </source>
</evidence>
<feature type="transmembrane region" description="Helical" evidence="13">
    <location>
        <begin position="20"/>
        <end position="40"/>
    </location>
</feature>
<comment type="subcellular location">
    <subcellularLocation>
        <location evidence="1 13">Endoplasmic reticulum membrane</location>
        <topology evidence="1 13">Multi-pass membrane protein</topology>
    </subcellularLocation>
</comment>